<keyword evidence="14" id="KW-1185">Reference proteome</keyword>
<dbReference type="PANTHER" id="PTHR10623">
    <property type="entry name" value="MICROTUBULE-ASSOCIATED PROTEIN RP/EB FAMILY MEMBER"/>
    <property type="match status" value="1"/>
</dbReference>
<evidence type="ECO:0000313" key="12">
    <source>
        <dbReference type="EMBL" id="VDN52168.1"/>
    </source>
</evidence>
<dbReference type="InterPro" id="IPR036133">
    <property type="entry name" value="EB1_C_sf"/>
</dbReference>
<dbReference type="InterPro" id="IPR001715">
    <property type="entry name" value="CH_dom"/>
</dbReference>
<dbReference type="FunFam" id="1.10.418.10:FF:000007">
    <property type="entry name" value="Microtubule-associated protein, RP/EB family, member 2"/>
    <property type="match status" value="1"/>
</dbReference>
<evidence type="ECO:0000256" key="1">
    <source>
        <dbReference type="ARBA" id="ARBA00004245"/>
    </source>
</evidence>
<accession>A0A158Q5R1</accession>
<dbReference type="InterPro" id="IPR004953">
    <property type="entry name" value="EB1_C"/>
</dbReference>
<evidence type="ECO:0000256" key="5">
    <source>
        <dbReference type="ARBA" id="ARBA00022701"/>
    </source>
</evidence>
<evidence type="ECO:0000256" key="2">
    <source>
        <dbReference type="ARBA" id="ARBA00010729"/>
    </source>
</evidence>
<protein>
    <submittedName>
        <fullName evidence="15">Calponin-homology (CH) domain-containing protein</fullName>
    </submittedName>
</protein>
<dbReference type="InterPro" id="IPR036872">
    <property type="entry name" value="CH_dom_sf"/>
</dbReference>
<dbReference type="Pfam" id="PF00307">
    <property type="entry name" value="CH"/>
    <property type="match status" value="1"/>
</dbReference>
<gene>
    <name evidence="12" type="ORF">DME_LOCUS2141</name>
</gene>
<feature type="domain" description="Calponin-homology (CH)" evidence="10">
    <location>
        <begin position="14"/>
        <end position="116"/>
    </location>
</feature>
<organism evidence="13 15">
    <name type="scientific">Dracunculus medinensis</name>
    <name type="common">Guinea worm</name>
    <dbReference type="NCBI Taxonomy" id="318479"/>
    <lineage>
        <taxon>Eukaryota</taxon>
        <taxon>Metazoa</taxon>
        <taxon>Ecdysozoa</taxon>
        <taxon>Nematoda</taxon>
        <taxon>Chromadorea</taxon>
        <taxon>Rhabditida</taxon>
        <taxon>Spirurina</taxon>
        <taxon>Dracunculoidea</taxon>
        <taxon>Dracunculidae</taxon>
        <taxon>Dracunculus</taxon>
    </lineage>
</organism>
<dbReference type="Gene3D" id="1.20.5.1430">
    <property type="match status" value="1"/>
</dbReference>
<dbReference type="SUPFAM" id="SSF47576">
    <property type="entry name" value="Calponin-homology domain, CH-domain"/>
    <property type="match status" value="1"/>
</dbReference>
<evidence type="ECO:0000256" key="6">
    <source>
        <dbReference type="ARBA" id="ARBA00022776"/>
    </source>
</evidence>
<dbReference type="Proteomes" id="UP000038040">
    <property type="component" value="Unplaced"/>
</dbReference>
<comment type="similarity">
    <text evidence="2">Belongs to the MAPRE family.</text>
</comment>
<proteinExistence type="inferred from homology"/>
<evidence type="ECO:0000256" key="8">
    <source>
        <dbReference type="ARBA" id="ARBA00023306"/>
    </source>
</evidence>
<evidence type="ECO:0000259" key="10">
    <source>
        <dbReference type="PROSITE" id="PS50021"/>
    </source>
</evidence>
<evidence type="ECO:0000256" key="4">
    <source>
        <dbReference type="ARBA" id="ARBA00022618"/>
    </source>
</evidence>
<feature type="domain" description="EB1 C-terminal" evidence="11">
    <location>
        <begin position="121"/>
        <end position="192"/>
    </location>
</feature>
<dbReference type="InterPro" id="IPR027328">
    <property type="entry name" value="MAPRE"/>
</dbReference>
<keyword evidence="4" id="KW-0132">Cell division</keyword>
<reference evidence="12 14" key="2">
    <citation type="submission" date="2018-11" db="EMBL/GenBank/DDBJ databases">
        <authorList>
            <consortium name="Pathogen Informatics"/>
        </authorList>
    </citation>
    <scope>NUCLEOTIDE SEQUENCE [LARGE SCALE GENOMIC DNA]</scope>
</reference>
<evidence type="ECO:0000256" key="3">
    <source>
        <dbReference type="ARBA" id="ARBA00022490"/>
    </source>
</evidence>
<dbReference type="PROSITE" id="PS50021">
    <property type="entry name" value="CH"/>
    <property type="match status" value="1"/>
</dbReference>
<sequence length="204" mass="24226">MVVNVFATSATVEQCSRYELLAFVNNFLKANLTRIEEMGTGEAYCQLTDILFPGIIQLRKVKWNSRKELDWIANWRLLQSAWKDIGVEKVVPVEKLLRSKFQDNFEFLQWFKKFFDANYQNRSYDALSARYGEVWANVYEDFLVDLEKERDFYFKKLRKIEIICQTALSEKKKVVPDVILDILYETEVSFILLRFSFVYKMASN</sequence>
<dbReference type="Proteomes" id="UP000274756">
    <property type="component" value="Unassembled WGS sequence"/>
</dbReference>
<dbReference type="GO" id="GO:0005874">
    <property type="term" value="C:microtubule"/>
    <property type="evidence" value="ECO:0007669"/>
    <property type="project" value="UniProtKB-KW"/>
</dbReference>
<name>A0A158Q5R1_DRAME</name>
<keyword evidence="7" id="KW-0206">Cytoskeleton</keyword>
<dbReference type="EMBL" id="UYYG01000047">
    <property type="protein sequence ID" value="VDN52168.1"/>
    <property type="molecule type" value="Genomic_DNA"/>
</dbReference>
<comment type="subcellular location">
    <subcellularLocation>
        <location evidence="1">Cytoplasm</location>
        <location evidence="1">Cytoskeleton</location>
    </subcellularLocation>
</comment>
<reference evidence="15" key="1">
    <citation type="submission" date="2016-04" db="UniProtKB">
        <authorList>
            <consortium name="WormBaseParasite"/>
        </authorList>
    </citation>
    <scope>IDENTIFICATION</scope>
</reference>
<dbReference type="AlphaFoldDB" id="A0A158Q5R1"/>
<dbReference type="Gene3D" id="1.10.418.10">
    <property type="entry name" value="Calponin-like domain"/>
    <property type="match status" value="1"/>
</dbReference>
<evidence type="ECO:0000313" key="14">
    <source>
        <dbReference type="Proteomes" id="UP000274756"/>
    </source>
</evidence>
<dbReference type="STRING" id="318479.A0A158Q5R1"/>
<evidence type="ECO:0000259" key="11">
    <source>
        <dbReference type="PROSITE" id="PS51230"/>
    </source>
</evidence>
<keyword evidence="8" id="KW-0131">Cell cycle</keyword>
<evidence type="ECO:0000256" key="9">
    <source>
        <dbReference type="PROSITE-ProRule" id="PRU00576"/>
    </source>
</evidence>
<dbReference type="Pfam" id="PF03271">
    <property type="entry name" value="EB1"/>
    <property type="match status" value="1"/>
</dbReference>
<evidence type="ECO:0000256" key="7">
    <source>
        <dbReference type="ARBA" id="ARBA00023212"/>
    </source>
</evidence>
<dbReference type="SUPFAM" id="SSF140612">
    <property type="entry name" value="EB1 dimerisation domain-like"/>
    <property type="match status" value="1"/>
</dbReference>
<evidence type="ECO:0000313" key="15">
    <source>
        <dbReference type="WBParaSite" id="DME_0000801601-mRNA-1"/>
    </source>
</evidence>
<dbReference type="GO" id="GO:0051301">
    <property type="term" value="P:cell division"/>
    <property type="evidence" value="ECO:0007669"/>
    <property type="project" value="UniProtKB-KW"/>
</dbReference>
<keyword evidence="6" id="KW-0498">Mitosis</keyword>
<keyword evidence="5 9" id="KW-0493">Microtubule</keyword>
<dbReference type="OrthoDB" id="2119228at2759"/>
<dbReference type="GO" id="GO:0008017">
    <property type="term" value="F:microtubule binding"/>
    <property type="evidence" value="ECO:0007669"/>
    <property type="project" value="InterPro"/>
</dbReference>
<keyword evidence="3" id="KW-0963">Cytoplasm</keyword>
<dbReference type="PROSITE" id="PS51230">
    <property type="entry name" value="EB1_C"/>
    <property type="match status" value="1"/>
</dbReference>
<dbReference type="WBParaSite" id="DME_0000801601-mRNA-1">
    <property type="protein sequence ID" value="DME_0000801601-mRNA-1"/>
    <property type="gene ID" value="DME_0000801601"/>
</dbReference>
<evidence type="ECO:0000313" key="13">
    <source>
        <dbReference type="Proteomes" id="UP000038040"/>
    </source>
</evidence>